<keyword evidence="1" id="KW-1133">Transmembrane helix</keyword>
<keyword evidence="3" id="KW-1185">Reference proteome</keyword>
<feature type="transmembrane region" description="Helical" evidence="1">
    <location>
        <begin position="50"/>
        <end position="74"/>
    </location>
</feature>
<protein>
    <submittedName>
        <fullName evidence="2">Uncharacterized protein</fullName>
    </submittedName>
</protein>
<reference evidence="3" key="1">
    <citation type="journal article" date="2017" name="Nat. Ecol. Evol.">
        <title>Genome expansion and lineage-specific genetic innovations in the forest pathogenic fungi Armillaria.</title>
        <authorList>
            <person name="Sipos G."/>
            <person name="Prasanna A.N."/>
            <person name="Walter M.C."/>
            <person name="O'Connor E."/>
            <person name="Balint B."/>
            <person name="Krizsan K."/>
            <person name="Kiss B."/>
            <person name="Hess J."/>
            <person name="Varga T."/>
            <person name="Slot J."/>
            <person name="Riley R."/>
            <person name="Boka B."/>
            <person name="Rigling D."/>
            <person name="Barry K."/>
            <person name="Lee J."/>
            <person name="Mihaltcheva S."/>
            <person name="LaButti K."/>
            <person name="Lipzen A."/>
            <person name="Waldron R."/>
            <person name="Moloney N.M."/>
            <person name="Sperisen C."/>
            <person name="Kredics L."/>
            <person name="Vagvoelgyi C."/>
            <person name="Patrignani A."/>
            <person name="Fitzpatrick D."/>
            <person name="Nagy I."/>
            <person name="Doyle S."/>
            <person name="Anderson J.B."/>
            <person name="Grigoriev I.V."/>
            <person name="Gueldener U."/>
            <person name="Muensterkoetter M."/>
            <person name="Nagy L.G."/>
        </authorList>
    </citation>
    <scope>NUCLEOTIDE SEQUENCE [LARGE SCALE GENOMIC DNA]</scope>
    <source>
        <strain evidence="3">Ar21-2</strain>
    </source>
</reference>
<gene>
    <name evidence="2" type="ORF">ARMGADRAFT_454058</name>
</gene>
<dbReference type="AlphaFoldDB" id="A0A2H3DF89"/>
<name>A0A2H3DF89_ARMGA</name>
<accession>A0A2H3DF89</accession>
<organism evidence="2 3">
    <name type="scientific">Armillaria gallica</name>
    <name type="common">Bulbous honey fungus</name>
    <name type="synonym">Armillaria bulbosa</name>
    <dbReference type="NCBI Taxonomy" id="47427"/>
    <lineage>
        <taxon>Eukaryota</taxon>
        <taxon>Fungi</taxon>
        <taxon>Dikarya</taxon>
        <taxon>Basidiomycota</taxon>
        <taxon>Agaricomycotina</taxon>
        <taxon>Agaricomycetes</taxon>
        <taxon>Agaricomycetidae</taxon>
        <taxon>Agaricales</taxon>
        <taxon>Marasmiineae</taxon>
        <taxon>Physalacriaceae</taxon>
        <taxon>Armillaria</taxon>
    </lineage>
</organism>
<proteinExistence type="predicted"/>
<dbReference type="InParanoid" id="A0A2H3DF89"/>
<keyword evidence="1" id="KW-0812">Transmembrane</keyword>
<evidence type="ECO:0000313" key="2">
    <source>
        <dbReference type="EMBL" id="PBK87767.1"/>
    </source>
</evidence>
<keyword evidence="1" id="KW-0472">Membrane</keyword>
<evidence type="ECO:0000256" key="1">
    <source>
        <dbReference type="SAM" id="Phobius"/>
    </source>
</evidence>
<evidence type="ECO:0000313" key="3">
    <source>
        <dbReference type="Proteomes" id="UP000217790"/>
    </source>
</evidence>
<dbReference type="EMBL" id="KZ293677">
    <property type="protein sequence ID" value="PBK87767.1"/>
    <property type="molecule type" value="Genomic_DNA"/>
</dbReference>
<sequence length="79" mass="9376">MQISRHCLDYKQRTEVQYFVLWASTLWHKLESMKNQLWLQKMQIDSITSFYLHIGLMIGQWASMGLHCLCIFSMDASFG</sequence>
<dbReference type="Proteomes" id="UP000217790">
    <property type="component" value="Unassembled WGS sequence"/>
</dbReference>